<reference evidence="2" key="1">
    <citation type="journal article" date="2020" name="Stud. Mycol.">
        <title>101 Dothideomycetes genomes: a test case for predicting lifestyles and emergence of pathogens.</title>
        <authorList>
            <person name="Haridas S."/>
            <person name="Albert R."/>
            <person name="Binder M."/>
            <person name="Bloem J."/>
            <person name="Labutti K."/>
            <person name="Salamov A."/>
            <person name="Andreopoulos B."/>
            <person name="Baker S."/>
            <person name="Barry K."/>
            <person name="Bills G."/>
            <person name="Bluhm B."/>
            <person name="Cannon C."/>
            <person name="Castanera R."/>
            <person name="Culley D."/>
            <person name="Daum C."/>
            <person name="Ezra D."/>
            <person name="Gonzalez J."/>
            <person name="Henrissat B."/>
            <person name="Kuo A."/>
            <person name="Liang C."/>
            <person name="Lipzen A."/>
            <person name="Lutzoni F."/>
            <person name="Magnuson J."/>
            <person name="Mondo S."/>
            <person name="Nolan M."/>
            <person name="Ohm R."/>
            <person name="Pangilinan J."/>
            <person name="Park H.-J."/>
            <person name="Ramirez L."/>
            <person name="Alfaro M."/>
            <person name="Sun H."/>
            <person name="Tritt A."/>
            <person name="Yoshinaga Y."/>
            <person name="Zwiers L.-H."/>
            <person name="Turgeon B."/>
            <person name="Goodwin S."/>
            <person name="Spatafora J."/>
            <person name="Crous P."/>
            <person name="Grigoriev I."/>
        </authorList>
    </citation>
    <scope>NUCLEOTIDE SEQUENCE</scope>
    <source>
        <strain evidence="2">CBS 121167</strain>
    </source>
</reference>
<keyword evidence="3" id="KW-1185">Reference proteome</keyword>
<protein>
    <submittedName>
        <fullName evidence="2">Uncharacterized protein</fullName>
    </submittedName>
</protein>
<evidence type="ECO:0000256" key="1">
    <source>
        <dbReference type="SAM" id="MobiDB-lite"/>
    </source>
</evidence>
<dbReference type="RefSeq" id="XP_033395397.1">
    <property type="nucleotide sequence ID" value="XM_033546956.1"/>
</dbReference>
<feature type="compositionally biased region" description="Pro residues" evidence="1">
    <location>
        <begin position="70"/>
        <end position="80"/>
    </location>
</feature>
<sequence length="127" mass="13560">MLIQVLLLPHITSLHIALGTSHHITSLPLLSPHSGIQAFRLAAGLDGFQTELLSCGAASWRSLLLHRTPMPTPMPTPSPMSAPKSAPTPKTEQSRAASGDDGRAEEILSPASRGMARMAWYDMVCHG</sequence>
<name>A0A6A6B901_9PEZI</name>
<dbReference type="Proteomes" id="UP000799438">
    <property type="component" value="Unassembled WGS sequence"/>
</dbReference>
<dbReference type="EMBL" id="ML995492">
    <property type="protein sequence ID" value="KAF2139684.1"/>
    <property type="molecule type" value="Genomic_DNA"/>
</dbReference>
<organism evidence="2 3">
    <name type="scientific">Aplosporella prunicola CBS 121167</name>
    <dbReference type="NCBI Taxonomy" id="1176127"/>
    <lineage>
        <taxon>Eukaryota</taxon>
        <taxon>Fungi</taxon>
        <taxon>Dikarya</taxon>
        <taxon>Ascomycota</taxon>
        <taxon>Pezizomycotina</taxon>
        <taxon>Dothideomycetes</taxon>
        <taxon>Dothideomycetes incertae sedis</taxon>
        <taxon>Botryosphaeriales</taxon>
        <taxon>Aplosporellaceae</taxon>
        <taxon>Aplosporella</taxon>
    </lineage>
</organism>
<dbReference type="GeneID" id="54304463"/>
<feature type="region of interest" description="Disordered" evidence="1">
    <location>
        <begin position="68"/>
        <end position="110"/>
    </location>
</feature>
<accession>A0A6A6B901</accession>
<evidence type="ECO:0000313" key="2">
    <source>
        <dbReference type="EMBL" id="KAF2139684.1"/>
    </source>
</evidence>
<proteinExistence type="predicted"/>
<gene>
    <name evidence="2" type="ORF">K452DRAFT_64128</name>
</gene>
<dbReference type="AlphaFoldDB" id="A0A6A6B901"/>
<evidence type="ECO:0000313" key="3">
    <source>
        <dbReference type="Proteomes" id="UP000799438"/>
    </source>
</evidence>
<feature type="compositionally biased region" description="Low complexity" evidence="1">
    <location>
        <begin position="81"/>
        <end position="90"/>
    </location>
</feature>